<dbReference type="InterPro" id="IPR020598">
    <property type="entry name" value="rRNA_Ade_methylase_Trfase_N"/>
</dbReference>
<feature type="binding site" evidence="7 8">
    <location>
        <position position="95"/>
    </location>
    <ligand>
        <name>S-adenosyl-L-methionine</name>
        <dbReference type="ChEBI" id="CHEBI:59789"/>
    </ligand>
</feature>
<dbReference type="Proteomes" id="UP000779809">
    <property type="component" value="Unassembled WGS sequence"/>
</dbReference>
<evidence type="ECO:0000313" key="11">
    <source>
        <dbReference type="Proteomes" id="UP000779809"/>
    </source>
</evidence>
<comment type="function">
    <text evidence="7">Specifically dimethylates two adjacent adenosines (A1518 and A1519) in the loop of a conserved hairpin near the 3'-end of 16S rRNA in the 30S particle. May play a critical role in biogenesis of 30S subunits.</text>
</comment>
<dbReference type="SMART" id="SM00650">
    <property type="entry name" value="rADc"/>
    <property type="match status" value="1"/>
</dbReference>
<comment type="similarity">
    <text evidence="7">Belongs to the class I-like SAM-binding methyltransferase superfamily. rRNA adenine N(6)-methyltransferase family. RsmA subfamily.</text>
</comment>
<feature type="binding site" evidence="7 8">
    <location>
        <position position="70"/>
    </location>
    <ligand>
        <name>S-adenosyl-L-methionine</name>
        <dbReference type="ChEBI" id="CHEBI:59789"/>
    </ligand>
</feature>
<evidence type="ECO:0000256" key="4">
    <source>
        <dbReference type="ARBA" id="ARBA00022679"/>
    </source>
</evidence>
<dbReference type="Gene3D" id="3.40.50.150">
    <property type="entry name" value="Vaccinia Virus protein VP39"/>
    <property type="match status" value="1"/>
</dbReference>
<feature type="domain" description="Ribosomal RNA adenine methylase transferase N-terminal" evidence="9">
    <location>
        <begin position="29"/>
        <end position="213"/>
    </location>
</feature>
<keyword evidence="4 7" id="KW-0808">Transferase</keyword>
<dbReference type="PROSITE" id="PS51689">
    <property type="entry name" value="SAM_RNA_A_N6_MT"/>
    <property type="match status" value="1"/>
</dbReference>
<keyword evidence="2 7" id="KW-0698">rRNA processing</keyword>
<evidence type="ECO:0000256" key="8">
    <source>
        <dbReference type="PROSITE-ProRule" id="PRU01026"/>
    </source>
</evidence>
<dbReference type="EC" id="2.1.1.182" evidence="7"/>
<dbReference type="GO" id="GO:0003723">
    <property type="term" value="F:RNA binding"/>
    <property type="evidence" value="ECO:0007669"/>
    <property type="project" value="UniProtKB-UniRule"/>
</dbReference>
<evidence type="ECO:0000256" key="2">
    <source>
        <dbReference type="ARBA" id="ARBA00022552"/>
    </source>
</evidence>
<dbReference type="Pfam" id="PF00398">
    <property type="entry name" value="RrnaAD"/>
    <property type="match status" value="1"/>
</dbReference>
<dbReference type="InterPro" id="IPR020596">
    <property type="entry name" value="rRNA_Ade_Mease_Trfase_CS"/>
</dbReference>
<dbReference type="PANTHER" id="PTHR11727:SF7">
    <property type="entry name" value="DIMETHYLADENOSINE TRANSFERASE-RELATED"/>
    <property type="match status" value="1"/>
</dbReference>
<feature type="binding site" evidence="7 8">
    <location>
        <position position="128"/>
    </location>
    <ligand>
        <name>S-adenosyl-L-methionine</name>
        <dbReference type="ChEBI" id="CHEBI:59789"/>
    </ligand>
</feature>
<dbReference type="GO" id="GO:0005829">
    <property type="term" value="C:cytosol"/>
    <property type="evidence" value="ECO:0007669"/>
    <property type="project" value="TreeGrafter"/>
</dbReference>
<keyword evidence="6 7" id="KW-0694">RNA-binding</keyword>
<dbReference type="EMBL" id="JACPNR010000004">
    <property type="protein sequence ID" value="MBI2677334.1"/>
    <property type="molecule type" value="Genomic_DNA"/>
</dbReference>
<evidence type="ECO:0000256" key="6">
    <source>
        <dbReference type="ARBA" id="ARBA00022884"/>
    </source>
</evidence>
<keyword evidence="1 7" id="KW-0963">Cytoplasm</keyword>
<reference evidence="10" key="1">
    <citation type="submission" date="2020-07" db="EMBL/GenBank/DDBJ databases">
        <title>Huge and variable diversity of episymbiotic CPR bacteria and DPANN archaea in groundwater ecosystems.</title>
        <authorList>
            <person name="He C.Y."/>
            <person name="Keren R."/>
            <person name="Whittaker M."/>
            <person name="Farag I.F."/>
            <person name="Doudna J."/>
            <person name="Cate J.H.D."/>
            <person name="Banfield J.F."/>
        </authorList>
    </citation>
    <scope>NUCLEOTIDE SEQUENCE</scope>
    <source>
        <strain evidence="10">NC_groundwater_580_Pr5_B-0.1um_64_19</strain>
    </source>
</reference>
<comment type="caution">
    <text evidence="10">The sequence shown here is derived from an EMBL/GenBank/DDBJ whole genome shotgun (WGS) entry which is preliminary data.</text>
</comment>
<dbReference type="PROSITE" id="PS01131">
    <property type="entry name" value="RRNA_A_DIMETH"/>
    <property type="match status" value="1"/>
</dbReference>
<evidence type="ECO:0000256" key="1">
    <source>
        <dbReference type="ARBA" id="ARBA00022490"/>
    </source>
</evidence>
<dbReference type="InterPro" id="IPR023165">
    <property type="entry name" value="rRNA_Ade_diMease-like_C"/>
</dbReference>
<keyword evidence="3 7" id="KW-0489">Methyltransferase</keyword>
<comment type="catalytic activity">
    <reaction evidence="7">
        <text>adenosine(1518)/adenosine(1519) in 16S rRNA + 4 S-adenosyl-L-methionine = N(6)-dimethyladenosine(1518)/N(6)-dimethyladenosine(1519) in 16S rRNA + 4 S-adenosyl-L-homocysteine + 4 H(+)</text>
        <dbReference type="Rhea" id="RHEA:19609"/>
        <dbReference type="Rhea" id="RHEA-COMP:10232"/>
        <dbReference type="Rhea" id="RHEA-COMP:10233"/>
        <dbReference type="ChEBI" id="CHEBI:15378"/>
        <dbReference type="ChEBI" id="CHEBI:57856"/>
        <dbReference type="ChEBI" id="CHEBI:59789"/>
        <dbReference type="ChEBI" id="CHEBI:74411"/>
        <dbReference type="ChEBI" id="CHEBI:74493"/>
        <dbReference type="EC" id="2.1.1.182"/>
    </reaction>
</comment>
<dbReference type="InterPro" id="IPR029063">
    <property type="entry name" value="SAM-dependent_MTases_sf"/>
</dbReference>
<feature type="binding site" evidence="7 8">
    <location>
        <position position="49"/>
    </location>
    <ligand>
        <name>S-adenosyl-L-methionine</name>
        <dbReference type="ChEBI" id="CHEBI:59789"/>
    </ligand>
</feature>
<evidence type="ECO:0000259" key="9">
    <source>
        <dbReference type="SMART" id="SM00650"/>
    </source>
</evidence>
<keyword evidence="5 7" id="KW-0949">S-adenosyl-L-methionine</keyword>
<evidence type="ECO:0000256" key="3">
    <source>
        <dbReference type="ARBA" id="ARBA00022603"/>
    </source>
</evidence>
<feature type="binding site" evidence="7 8">
    <location>
        <position position="24"/>
    </location>
    <ligand>
        <name>S-adenosyl-L-methionine</name>
        <dbReference type="ChEBI" id="CHEBI:59789"/>
    </ligand>
</feature>
<sequence>MPTRVNVTAGGKRGSKPRMGQNFLADRKAAERIVAALGDVTNKLVVEIGPGKGVLTDMLVQRAAHVVAIELDRVLGAQLRMKYSGRSNLEIIEGDVLGIDFARLVGRDTGTAGDTRIHRAPKAQVIGNLPYYITSPILMHLFAHQEHIEQIVIMVQREVAERIAAEPGGRKYGVLSATAQLFAKVENLFTLPPGAFTPPPKVHSTVLRLTIEPKAEKLGVAPGAFLEFLKLAFAQKRKTLLNNVKQRYPEQAARAIAAAKLRPDVRAEAVGLEKMAKVFRALAP</sequence>
<dbReference type="NCBIfam" id="TIGR00755">
    <property type="entry name" value="ksgA"/>
    <property type="match status" value="1"/>
</dbReference>
<dbReference type="AlphaFoldDB" id="A0A932A879"/>
<comment type="subcellular location">
    <subcellularLocation>
        <location evidence="7">Cytoplasm</location>
    </subcellularLocation>
</comment>
<name>A0A932A879_9BACT</name>
<organism evidence="10 11">
    <name type="scientific">Candidatus Korobacter versatilis</name>
    <dbReference type="NCBI Taxonomy" id="658062"/>
    <lineage>
        <taxon>Bacteria</taxon>
        <taxon>Pseudomonadati</taxon>
        <taxon>Acidobacteriota</taxon>
        <taxon>Terriglobia</taxon>
        <taxon>Terriglobales</taxon>
        <taxon>Candidatus Korobacteraceae</taxon>
        <taxon>Candidatus Korobacter</taxon>
    </lineage>
</organism>
<dbReference type="SUPFAM" id="SSF53335">
    <property type="entry name" value="S-adenosyl-L-methionine-dependent methyltransferases"/>
    <property type="match status" value="1"/>
</dbReference>
<evidence type="ECO:0000313" key="10">
    <source>
        <dbReference type="EMBL" id="MBI2677334.1"/>
    </source>
</evidence>
<dbReference type="InterPro" id="IPR001737">
    <property type="entry name" value="KsgA/Erm"/>
</dbReference>
<evidence type="ECO:0000256" key="5">
    <source>
        <dbReference type="ARBA" id="ARBA00022691"/>
    </source>
</evidence>
<evidence type="ECO:0000256" key="7">
    <source>
        <dbReference type="HAMAP-Rule" id="MF_00607"/>
    </source>
</evidence>
<protein>
    <recommendedName>
        <fullName evidence="7">Ribosomal RNA small subunit methyltransferase A</fullName>
        <ecNumber evidence="7">2.1.1.182</ecNumber>
    </recommendedName>
    <alternativeName>
        <fullName evidence="7">16S rRNA (adenine(1518)-N(6)/adenine(1519)-N(6))-dimethyltransferase</fullName>
    </alternativeName>
    <alternativeName>
        <fullName evidence="7">16S rRNA dimethyladenosine transferase</fullName>
    </alternativeName>
    <alternativeName>
        <fullName evidence="7">16S rRNA dimethylase</fullName>
    </alternativeName>
    <alternativeName>
        <fullName evidence="7">S-adenosylmethionine-6-N', N'-adenosyl(rRNA) dimethyltransferase</fullName>
    </alternativeName>
</protein>
<dbReference type="Gene3D" id="1.10.8.100">
    <property type="entry name" value="Ribosomal RNA adenine dimethylase-like, domain 2"/>
    <property type="match status" value="1"/>
</dbReference>
<gene>
    <name evidence="7 10" type="primary">rsmA</name>
    <name evidence="7" type="synonym">ksgA</name>
    <name evidence="10" type="ORF">HYX28_00980</name>
</gene>
<dbReference type="HAMAP" id="MF_00607">
    <property type="entry name" value="16SrRNA_methyltr_A"/>
    <property type="match status" value="1"/>
</dbReference>
<dbReference type="PANTHER" id="PTHR11727">
    <property type="entry name" value="DIMETHYLADENOSINE TRANSFERASE"/>
    <property type="match status" value="1"/>
</dbReference>
<proteinExistence type="inferred from homology"/>
<dbReference type="GO" id="GO:0052908">
    <property type="term" value="F:16S rRNA (adenine(1518)-N(6)/adenine(1519)-N(6))-dimethyltransferase activity"/>
    <property type="evidence" value="ECO:0007669"/>
    <property type="project" value="UniProtKB-EC"/>
</dbReference>
<dbReference type="InterPro" id="IPR011530">
    <property type="entry name" value="rRNA_adenine_dimethylase"/>
</dbReference>
<feature type="binding site" evidence="7 8">
    <location>
        <position position="22"/>
    </location>
    <ligand>
        <name>S-adenosyl-L-methionine</name>
        <dbReference type="ChEBI" id="CHEBI:59789"/>
    </ligand>
</feature>
<accession>A0A932A879</accession>